<reference evidence="3 9" key="2">
    <citation type="journal article" date="2011" name="Nucleic Acids Res.">
        <title>Insights into the evolution of Archaea and eukaryotic protein modifier systems revealed by the genome of a novel archaeal group.</title>
        <authorList>
            <person name="Nunoura T."/>
            <person name="Takaki Y."/>
            <person name="Kakuta J."/>
            <person name="Nishi S."/>
            <person name="Sugahara J."/>
            <person name="Kazama H."/>
            <person name="Chee G."/>
            <person name="Hattori M."/>
            <person name="Kanai A."/>
            <person name="Atomi H."/>
            <person name="Takai K."/>
            <person name="Takami H."/>
        </authorList>
    </citation>
    <scope>NUCLEOTIDE SEQUENCE [LARGE SCALE GENOMIC DNA]</scope>
</reference>
<dbReference type="PANTHER" id="PTHR31472:SF5">
    <property type="entry name" value="OS05G0244600 PROTEIN"/>
    <property type="match status" value="1"/>
</dbReference>
<dbReference type="PANTHER" id="PTHR31472">
    <property type="entry name" value="OS05G0244600 PROTEIN"/>
    <property type="match status" value="1"/>
</dbReference>
<evidence type="ECO:0000313" key="3">
    <source>
        <dbReference type="EMBL" id="BAJ48816.1"/>
    </source>
</evidence>
<feature type="domain" description="Single-stranded DNA binding protein Ssb-like OB fold" evidence="2">
    <location>
        <begin position="10"/>
        <end position="98"/>
    </location>
</feature>
<accession>E6N947</accession>
<dbReference type="EMBL" id="BA000048">
    <property type="protein sequence ID" value="BAJ51472.1"/>
    <property type="molecule type" value="Genomic_DNA"/>
</dbReference>
<sequence length="142" mass="15948">MSELVKIGSLTPRSRGVNLVAKIVEKPEPRVVSSQYDQSEHRLTEALIADETGAITLVLWDDNIDLVNEGDSIKVVNGFIKLFRGKMQLNLGKFGKIEPSEEPVTEVNTENNLSQKETYGSEDRPRGGGFRSRGFQGRRRFR</sequence>
<evidence type="ECO:0000313" key="6">
    <source>
        <dbReference type="EMBL" id="HGL40198.1"/>
    </source>
</evidence>
<evidence type="ECO:0000313" key="9">
    <source>
        <dbReference type="Proteomes" id="UP000008120"/>
    </source>
</evidence>
<evidence type="ECO:0000313" key="8">
    <source>
        <dbReference type="EMBL" id="HHN51885.1"/>
    </source>
</evidence>
<name>E6N947_CALS0</name>
<dbReference type="InterPro" id="IPR012340">
    <property type="entry name" value="NA-bd_OB-fold"/>
</dbReference>
<dbReference type="EMBL" id="DRXG01000017">
    <property type="protein sequence ID" value="HHN51885.1"/>
    <property type="molecule type" value="Genomic_DNA"/>
</dbReference>
<protein>
    <submittedName>
        <fullName evidence="3">Replication factor A1</fullName>
    </submittedName>
</protein>
<dbReference type="SUPFAM" id="SSF50249">
    <property type="entry name" value="Nucleic acid-binding proteins"/>
    <property type="match status" value="1"/>
</dbReference>
<dbReference type="Gene3D" id="2.40.50.140">
    <property type="entry name" value="Nucleic acid-binding proteins"/>
    <property type="match status" value="1"/>
</dbReference>
<evidence type="ECO:0000313" key="4">
    <source>
        <dbReference type="EMBL" id="BAJ48853.1"/>
    </source>
</evidence>
<dbReference type="STRING" id="311458.CSUB_C1621"/>
<dbReference type="EMBL" id="AP011874">
    <property type="protein sequence ID" value="BAJ48853.1"/>
    <property type="molecule type" value="Genomic_DNA"/>
</dbReference>
<evidence type="ECO:0000256" key="1">
    <source>
        <dbReference type="SAM" id="MobiDB-lite"/>
    </source>
</evidence>
<dbReference type="KEGG" id="csu:CSUB_C1621"/>
<evidence type="ECO:0000313" key="7">
    <source>
        <dbReference type="EMBL" id="HGN90809.1"/>
    </source>
</evidence>
<dbReference type="EMBL" id="DTCM01000010">
    <property type="protein sequence ID" value="HGL40198.1"/>
    <property type="molecule type" value="Genomic_DNA"/>
</dbReference>
<reference evidence="3 9" key="1">
    <citation type="journal article" date="2005" name="Environ. Microbiol.">
        <title>Genetic and functional properties of uncultivated thermophilic crenarchaeotes from a subsurface gold mine as revealed by analysis of genome fragments.</title>
        <authorList>
            <person name="Nunoura T."/>
            <person name="Hirayama H."/>
            <person name="Takami H."/>
            <person name="Oida H."/>
            <person name="Nishi S."/>
            <person name="Shimamura S."/>
            <person name="Suzuki Y."/>
            <person name="Inagaki F."/>
            <person name="Takai K."/>
            <person name="Nealson K.H."/>
            <person name="Horikoshi K."/>
        </authorList>
    </citation>
    <scope>NUCLEOTIDE SEQUENCE [LARGE SCALE GENOMIC DNA]</scope>
</reference>
<dbReference type="AlphaFoldDB" id="E6N947"/>
<dbReference type="InterPro" id="IPR048970">
    <property type="entry name" value="OB_Ssb-like"/>
</dbReference>
<evidence type="ECO:0000259" key="2">
    <source>
        <dbReference type="Pfam" id="PF21473"/>
    </source>
</evidence>
<dbReference type="EMBL" id="AP011873">
    <property type="protein sequence ID" value="BAJ48816.1"/>
    <property type="molecule type" value="Genomic_DNA"/>
</dbReference>
<dbReference type="CDD" id="cd04491">
    <property type="entry name" value="SoSSB_OBF"/>
    <property type="match status" value="1"/>
</dbReference>
<evidence type="ECO:0000313" key="5">
    <source>
        <dbReference type="EMBL" id="BAJ51472.1"/>
    </source>
</evidence>
<dbReference type="Pfam" id="PF21473">
    <property type="entry name" value="OB_Ssb-like"/>
    <property type="match status" value="1"/>
</dbReference>
<dbReference type="Proteomes" id="UP000008120">
    <property type="component" value="Chromosome"/>
</dbReference>
<reference evidence="6" key="3">
    <citation type="journal article" date="2020" name="mSystems">
        <title>Genome- and Community-Level Interaction Insights into Carbon Utilization and Element Cycling Functions of Hydrothermarchaeota in Hydrothermal Sediment.</title>
        <authorList>
            <person name="Zhou Z."/>
            <person name="Liu Y."/>
            <person name="Xu W."/>
            <person name="Pan J."/>
            <person name="Luo Z.H."/>
            <person name="Li M."/>
        </authorList>
    </citation>
    <scope>NUCLEOTIDE SEQUENCE [LARGE SCALE GENOMIC DNA]</scope>
    <source>
        <strain evidence="8">SpSt-1073</strain>
        <strain evidence="7">SpSt-613</strain>
        <strain evidence="6">SpSt-669</strain>
    </source>
</reference>
<feature type="region of interest" description="Disordered" evidence="1">
    <location>
        <begin position="100"/>
        <end position="142"/>
    </location>
</feature>
<organism evidence="3 9">
    <name type="scientific">Caldiarchaeum subterraneum</name>
    <dbReference type="NCBI Taxonomy" id="311458"/>
    <lineage>
        <taxon>Archaea</taxon>
        <taxon>Nitrososphaerota</taxon>
        <taxon>Candidatus Caldarchaeales</taxon>
        <taxon>Candidatus Caldarchaeaceae</taxon>
        <taxon>Candidatus Caldarchaeum</taxon>
    </lineage>
</organism>
<gene>
    <name evidence="5" type="ORF">CSUB_C1621</name>
    <name evidence="8" type="ORF">ENM30_01080</name>
    <name evidence="7" type="ORF">ENT82_06770</name>
    <name evidence="6" type="ORF">ENU43_00800</name>
    <name evidence="3" type="ORF">HGMM_F21E09C49</name>
    <name evidence="4" type="ORF">HGMM_F52D03C34</name>
</gene>
<dbReference type="EMBL" id="DTAD01000073">
    <property type="protein sequence ID" value="HGN90809.1"/>
    <property type="molecule type" value="Genomic_DNA"/>
</dbReference>
<dbReference type="BioCyc" id="CCAL311458:G131R-1646-MONOMER"/>
<proteinExistence type="predicted"/>